<gene>
    <name evidence="1" type="ORF">Vadar_032395</name>
</gene>
<sequence length="753" mass="85254">MNSLSHSPVTFTWNFASSTSASDLLHSSRNGVFGVTLKSLGRARFGISRKAFTVSAKLFRRKKRHVYPWDDEDRNPKTDGDLCRAIHPFKPLKEKPKPIIMDFEKPLVALREQMIEVQKKANETGMDLSDLMIALEHKYQKTLKAIYTHLTPIQRVYIARHPHRPTSLDHIFNITDNVFLELHGDRHGYDDPAIVTGLGIMNDRTYMFIAHQKGRNTKESIHRNFGMPTPHGYRKALRMMHLADQHGFPIVTLIDTPGAFADLKSEALNQGEAIAKNLMDMFGLKVPIISIVIGEGGSGGALAIGCANKLIMLENAVFYVASPEACAAIVWKTAKEAPRAAKKLRITARELCKLQIADGIIREPLGGAHNDPYWTSQQIKKAILISMDELEKMDTQELLKHRQVKFRNMGRVQEGVPLDPHKKRNMKKREAKEGFHFKKRILDPTELSTDHMSKSPAAGNGAVSSTDHMSKERKLEQEADVKSKDVESENAGVAEGSEDEEVDEEFFEESEDEGVDEESEDEEVDEEFFEEFEDEGVNNEYEDVIDLADVNDEGEEEFEDVLDQSEIDKKIEALKKDIDQVEVSYEFNDALDESETEKKIEALRKKIEDSGASSLEDLTQDLKDKLLQLKEAVKSEMGGGRAASLGLHINHPLPLSEFRERNKAINHEIEHTINNSPDLTDKMERLELAVKKAGKRPDLETKNKIRALEREIKQDIDEALKSSEKYVKLMAERGDPKFRSKPQLCLMCCIETR</sequence>
<reference evidence="1 2" key="1">
    <citation type="journal article" date="2021" name="Hortic Res">
        <title>High-quality reference genome and annotation aids understanding of berry development for evergreen blueberry (Vaccinium darrowii).</title>
        <authorList>
            <person name="Yu J."/>
            <person name="Hulse-Kemp A.M."/>
            <person name="Babiker E."/>
            <person name="Staton M."/>
        </authorList>
    </citation>
    <scope>NUCLEOTIDE SEQUENCE [LARGE SCALE GENOMIC DNA]</scope>
    <source>
        <strain evidence="2">cv. NJ 8807/NJ 8810</strain>
        <tissue evidence="1">Young leaf</tissue>
    </source>
</reference>
<dbReference type="EMBL" id="CM037151">
    <property type="protein sequence ID" value="KAH7844857.1"/>
    <property type="molecule type" value="Genomic_DNA"/>
</dbReference>
<protein>
    <submittedName>
        <fullName evidence="1">Uncharacterized protein</fullName>
    </submittedName>
</protein>
<evidence type="ECO:0000313" key="2">
    <source>
        <dbReference type="Proteomes" id="UP000828048"/>
    </source>
</evidence>
<evidence type="ECO:0000313" key="1">
    <source>
        <dbReference type="EMBL" id="KAH7844857.1"/>
    </source>
</evidence>
<proteinExistence type="predicted"/>
<accession>A0ACB7XVQ3</accession>
<organism evidence="1 2">
    <name type="scientific">Vaccinium darrowii</name>
    <dbReference type="NCBI Taxonomy" id="229202"/>
    <lineage>
        <taxon>Eukaryota</taxon>
        <taxon>Viridiplantae</taxon>
        <taxon>Streptophyta</taxon>
        <taxon>Embryophyta</taxon>
        <taxon>Tracheophyta</taxon>
        <taxon>Spermatophyta</taxon>
        <taxon>Magnoliopsida</taxon>
        <taxon>eudicotyledons</taxon>
        <taxon>Gunneridae</taxon>
        <taxon>Pentapetalae</taxon>
        <taxon>asterids</taxon>
        <taxon>Ericales</taxon>
        <taxon>Ericaceae</taxon>
        <taxon>Vaccinioideae</taxon>
        <taxon>Vaccinieae</taxon>
        <taxon>Vaccinium</taxon>
    </lineage>
</organism>
<keyword evidence="2" id="KW-1185">Reference proteome</keyword>
<comment type="caution">
    <text evidence="1">The sequence shown here is derived from an EMBL/GenBank/DDBJ whole genome shotgun (WGS) entry which is preliminary data.</text>
</comment>
<name>A0ACB7XVQ3_9ERIC</name>
<dbReference type="Proteomes" id="UP000828048">
    <property type="component" value="Chromosome 1"/>
</dbReference>